<dbReference type="Proteomes" id="UP000320623">
    <property type="component" value="Unassembled WGS sequence"/>
</dbReference>
<keyword evidence="1" id="KW-0808">Transferase</keyword>
<dbReference type="SUPFAM" id="SSF53335">
    <property type="entry name" value="S-adenosyl-L-methionine-dependent methyltransferases"/>
    <property type="match status" value="2"/>
</dbReference>
<organism evidence="1 2">
    <name type="scientific">Candidatus Thermokryptus mobilis</name>
    <dbReference type="NCBI Taxonomy" id="1643428"/>
    <lineage>
        <taxon>Bacteria</taxon>
        <taxon>Pseudomonadati</taxon>
        <taxon>Candidatus Kryptoniota</taxon>
        <taxon>Candidatus Thermokryptus</taxon>
    </lineage>
</organism>
<sequence length="721" mass="85153">MLRRYIEKNFPSVEINRLSVPERIALKPIYMIHRIFARRVGSVFRAIILGALKDENTSLMEEFYRSQARLEHSNLVILDPMCGGGTTLIEGSRIGAKTIGFEINPVPWFITKCELTIVPPGELKKEFERVEKSVGAKIKEMYETICPHCSNTAEIIYTFWIKTINCPSCHKEVELFKDYIITFDKKEQNYFILCPSCHKVIHYTQKPRENEKCPHCNFDFNPFQGSVLNNIVVCPYCLDEFSFINELRKKDEPPSIKQYAIDGWCQKCKVRFIKEPDDFDLKKYEAVKSEFLLKKDKLLFPREEIPDGFNTNQMKKHNYRFWYQMFNERQLFSLSLLLEQIMKIEKENVREALLCAFSETLRSNNLFCYYDRRWAKQLTPLFSRKDFAPVYFPLEQNVWGGRFGRGNFKQTFNRLLEGKQYNLMPFERKYMGKKVKRIFIDEKIGENHWELYCVDARKMDEYVREKVDLVITDPPYFDSINYSEVYDFFYVWLRIALKDKYPYFKPTTTLNDAEAIVNEIQGKSKEKYVAILSEIFHKSARLLKDDGLFIFTFHDFDEDSWWDMFEIVEQAGLKVVKIHFYHGENVSAGRFGGQKTVFDAIWVCKKSSNDLAPIPLKNIIPKVKQEVKKLTAQFYQGKFFKLDTGDLKIFALGKLIEFGGKNLTREKLKEIVSILVEDEELLTFQMHHHTKNSTVQLNLFDKDKQTIELLRIDRKAYLVEE</sequence>
<reference evidence="2" key="1">
    <citation type="submission" date="2015-11" db="EMBL/GenBank/DDBJ databases">
        <authorList>
            <person name="Varghese N."/>
        </authorList>
    </citation>
    <scope>NUCLEOTIDE SEQUENCE [LARGE SCALE GENOMIC DNA]</scope>
</reference>
<proteinExistence type="predicted"/>
<dbReference type="InterPro" id="IPR002052">
    <property type="entry name" value="DNA_methylase_N6_adenine_CS"/>
</dbReference>
<dbReference type="GO" id="GO:0032259">
    <property type="term" value="P:methylation"/>
    <property type="evidence" value="ECO:0007669"/>
    <property type="project" value="UniProtKB-KW"/>
</dbReference>
<dbReference type="AlphaFoldDB" id="A0A0S4MZT0"/>
<dbReference type="PROSITE" id="PS00092">
    <property type="entry name" value="N6_MTASE"/>
    <property type="match status" value="1"/>
</dbReference>
<evidence type="ECO:0000313" key="2">
    <source>
        <dbReference type="Proteomes" id="UP000320623"/>
    </source>
</evidence>
<keyword evidence="1" id="KW-0489">Methyltransferase</keyword>
<name>A0A0S4MZT0_9BACT</name>
<accession>A0A0S4MZT0</accession>
<dbReference type="InterPro" id="IPR036280">
    <property type="entry name" value="Multihaem_cyt_sf"/>
</dbReference>
<evidence type="ECO:0000313" key="1">
    <source>
        <dbReference type="EMBL" id="CUU03446.1"/>
    </source>
</evidence>
<dbReference type="InterPro" id="IPR029063">
    <property type="entry name" value="SAM-dependent_MTases_sf"/>
</dbReference>
<dbReference type="RefSeq" id="WP_140944535.1">
    <property type="nucleotide sequence ID" value="NZ_FAOO01000004.1"/>
</dbReference>
<protein>
    <submittedName>
        <fullName evidence="1">Putative DNA methylase</fullName>
    </submittedName>
</protein>
<gene>
    <name evidence="1" type="ORF">JGI1_00750</name>
</gene>
<dbReference type="GO" id="GO:0003676">
    <property type="term" value="F:nucleic acid binding"/>
    <property type="evidence" value="ECO:0007669"/>
    <property type="project" value="InterPro"/>
</dbReference>
<dbReference type="SUPFAM" id="SSF48695">
    <property type="entry name" value="Multiheme cytochromes"/>
    <property type="match status" value="1"/>
</dbReference>
<dbReference type="STRING" id="1643428.GCA_001442855_00730"/>
<dbReference type="Gene3D" id="3.40.50.150">
    <property type="entry name" value="Vaccinia Virus protein VP39"/>
    <property type="match status" value="2"/>
</dbReference>
<keyword evidence="2" id="KW-1185">Reference proteome</keyword>
<dbReference type="OrthoDB" id="9800801at2"/>
<dbReference type="EMBL" id="FAOO01000004">
    <property type="protein sequence ID" value="CUU03446.1"/>
    <property type="molecule type" value="Genomic_DNA"/>
</dbReference>
<dbReference type="GO" id="GO:0008168">
    <property type="term" value="F:methyltransferase activity"/>
    <property type="evidence" value="ECO:0007669"/>
    <property type="project" value="UniProtKB-KW"/>
</dbReference>